<dbReference type="PROSITE" id="PS00713">
    <property type="entry name" value="NA_DICARBOXYL_SYMP_1"/>
    <property type="match status" value="1"/>
</dbReference>
<dbReference type="RefSeq" id="WP_007430534.1">
    <property type="nucleotide sequence ID" value="NZ_CP020028.1"/>
</dbReference>
<feature type="transmembrane region" description="Helical" evidence="8">
    <location>
        <begin position="151"/>
        <end position="169"/>
    </location>
</feature>
<evidence type="ECO:0000256" key="3">
    <source>
        <dbReference type="ARBA" id="ARBA00022475"/>
    </source>
</evidence>
<protein>
    <submittedName>
        <fullName evidence="9">Glutamate:protein symporter</fullName>
    </submittedName>
</protein>
<dbReference type="KEGG" id="pkb:B4V02_12920"/>
<dbReference type="InterPro" id="IPR018107">
    <property type="entry name" value="Na-dicarboxylate_symporter_CS"/>
</dbReference>
<dbReference type="FunFam" id="1.10.3860.10:FF:000001">
    <property type="entry name" value="C4-dicarboxylate transport protein"/>
    <property type="match status" value="1"/>
</dbReference>
<feature type="transmembrane region" description="Helical" evidence="8">
    <location>
        <begin position="290"/>
        <end position="309"/>
    </location>
</feature>
<sequence>MKKLGLAWQILIGLALGIAVGAIFYGNPLVTDILTPIGDVFIRLIKMIVLPIVISSLVVGIAGSGDMKKLGKIGFKTILYFEIITTVAIVIGLFAGNFFKPGLGIDMSHLAKTDIHQYVNTAENASHHSLADTFVNIVPTNIVQAMGNGDLLAIIFFSVLFGVGISVIGEKGKPVIHFLEAVSEAMFWMTNQIMKLAPLGVFALIGVTVAKFGISSLIPLGKLVIILYLSMFVFVLVVLGIVAKMCGTSIVKILKLLKDEIILAFSTASSEAVLPKLMLKMEQFGCPKSIVSFVVPTGYTFNLAGSALYQSLATLFIVQMYGINLPIWSQISIVVVLMLTSKGMAGVSGASLVVLLATVNSVGLPVEGVALIAGIDRILDMARTVVNVVGNGIASVVIAKWEGQFDHGKADTQK</sequence>
<dbReference type="AlphaFoldDB" id="A0A222WLY8"/>
<evidence type="ECO:0000256" key="8">
    <source>
        <dbReference type="SAM" id="Phobius"/>
    </source>
</evidence>
<evidence type="ECO:0000256" key="5">
    <source>
        <dbReference type="ARBA" id="ARBA00022847"/>
    </source>
</evidence>
<evidence type="ECO:0000313" key="10">
    <source>
        <dbReference type="Proteomes" id="UP000214666"/>
    </source>
</evidence>
<evidence type="ECO:0000256" key="4">
    <source>
        <dbReference type="ARBA" id="ARBA00022692"/>
    </source>
</evidence>
<gene>
    <name evidence="9" type="ORF">B4V02_12920</name>
</gene>
<feature type="transmembrane region" description="Helical" evidence="8">
    <location>
        <begin position="352"/>
        <end position="375"/>
    </location>
</feature>
<dbReference type="InterPro" id="IPR001991">
    <property type="entry name" value="Na-dicarboxylate_symporter"/>
</dbReference>
<dbReference type="GO" id="GO:0015293">
    <property type="term" value="F:symporter activity"/>
    <property type="evidence" value="ECO:0007669"/>
    <property type="project" value="UniProtKB-KW"/>
</dbReference>
<evidence type="ECO:0000256" key="6">
    <source>
        <dbReference type="ARBA" id="ARBA00022989"/>
    </source>
</evidence>
<dbReference type="PRINTS" id="PR00173">
    <property type="entry name" value="EDTRNSPORT"/>
</dbReference>
<name>A0A222WLY8_9BACL</name>
<evidence type="ECO:0000256" key="1">
    <source>
        <dbReference type="ARBA" id="ARBA00004651"/>
    </source>
</evidence>
<keyword evidence="5" id="KW-0769">Symport</keyword>
<evidence type="ECO:0000313" key="9">
    <source>
        <dbReference type="EMBL" id="ASR47510.1"/>
    </source>
</evidence>
<organism evidence="9 10">
    <name type="scientific">Paenibacillus kribbensis</name>
    <dbReference type="NCBI Taxonomy" id="172713"/>
    <lineage>
        <taxon>Bacteria</taxon>
        <taxon>Bacillati</taxon>
        <taxon>Bacillota</taxon>
        <taxon>Bacilli</taxon>
        <taxon>Bacillales</taxon>
        <taxon>Paenibacillaceae</taxon>
        <taxon>Paenibacillus</taxon>
    </lineage>
</organism>
<evidence type="ECO:0000256" key="7">
    <source>
        <dbReference type="ARBA" id="ARBA00023136"/>
    </source>
</evidence>
<dbReference type="EMBL" id="CP020028">
    <property type="protein sequence ID" value="ASR47510.1"/>
    <property type="molecule type" value="Genomic_DNA"/>
</dbReference>
<dbReference type="SUPFAM" id="SSF118215">
    <property type="entry name" value="Proton glutamate symport protein"/>
    <property type="match status" value="1"/>
</dbReference>
<keyword evidence="7 8" id="KW-0472">Membrane</keyword>
<dbReference type="STRING" id="172713.GCA_001705305_04745"/>
<accession>A0A222WLY8</accession>
<feature type="transmembrane region" description="Helical" evidence="8">
    <location>
        <begin position="196"/>
        <end position="218"/>
    </location>
</feature>
<keyword evidence="4 8" id="KW-0812">Transmembrane</keyword>
<comment type="subcellular location">
    <subcellularLocation>
        <location evidence="1">Cell membrane</location>
        <topology evidence="1">Multi-pass membrane protein</topology>
    </subcellularLocation>
</comment>
<feature type="transmembrane region" description="Helical" evidence="8">
    <location>
        <begin position="321"/>
        <end position="340"/>
    </location>
</feature>
<feature type="transmembrane region" description="Helical" evidence="8">
    <location>
        <begin position="45"/>
        <end position="65"/>
    </location>
</feature>
<keyword evidence="6 8" id="KW-1133">Transmembrane helix</keyword>
<dbReference type="Proteomes" id="UP000214666">
    <property type="component" value="Chromosome"/>
</dbReference>
<feature type="transmembrane region" description="Helical" evidence="8">
    <location>
        <begin position="77"/>
        <end position="99"/>
    </location>
</feature>
<evidence type="ECO:0000256" key="2">
    <source>
        <dbReference type="ARBA" id="ARBA00022448"/>
    </source>
</evidence>
<dbReference type="GO" id="GO:0005886">
    <property type="term" value="C:plasma membrane"/>
    <property type="evidence" value="ECO:0007669"/>
    <property type="project" value="UniProtKB-SubCell"/>
</dbReference>
<dbReference type="OrthoDB" id="7778689at2"/>
<proteinExistence type="predicted"/>
<keyword evidence="10" id="KW-1185">Reference proteome</keyword>
<dbReference type="PANTHER" id="PTHR42865:SF7">
    <property type="entry name" value="PROTON_GLUTAMATE-ASPARTATE SYMPORTER"/>
    <property type="match status" value="1"/>
</dbReference>
<dbReference type="Pfam" id="PF00375">
    <property type="entry name" value="SDF"/>
    <property type="match status" value="1"/>
</dbReference>
<reference evidence="9 10" key="1">
    <citation type="submission" date="2017-03" db="EMBL/GenBank/DDBJ databases">
        <title>Complete genome sequence of Paenibacillus Kribbensis producing bioflocculants.</title>
        <authorList>
            <person name="Lee H.-G."/>
            <person name="Oh H.-M."/>
        </authorList>
    </citation>
    <scope>NUCLEOTIDE SEQUENCE [LARGE SCALE GENOMIC DNA]</scope>
    <source>
        <strain evidence="9 10">AM49</strain>
    </source>
</reference>
<dbReference type="GO" id="GO:0006835">
    <property type="term" value="P:dicarboxylic acid transport"/>
    <property type="evidence" value="ECO:0007669"/>
    <property type="project" value="TreeGrafter"/>
</dbReference>
<dbReference type="InterPro" id="IPR036458">
    <property type="entry name" value="Na:dicarbo_symporter_sf"/>
</dbReference>
<keyword evidence="2" id="KW-0813">Transport</keyword>
<feature type="transmembrane region" description="Helical" evidence="8">
    <location>
        <begin position="224"/>
        <end position="243"/>
    </location>
</feature>
<keyword evidence="3" id="KW-1003">Cell membrane</keyword>
<dbReference type="PANTHER" id="PTHR42865">
    <property type="entry name" value="PROTON/GLUTAMATE-ASPARTATE SYMPORTER"/>
    <property type="match status" value="1"/>
</dbReference>
<dbReference type="Gene3D" id="1.10.3860.10">
    <property type="entry name" value="Sodium:dicarboxylate symporter"/>
    <property type="match status" value="1"/>
</dbReference>